<feature type="domain" description="Pyrroline-5-carboxylate reductase dimerisation" evidence="10">
    <location>
        <begin position="165"/>
        <end position="269"/>
    </location>
</feature>
<dbReference type="InterPro" id="IPR000304">
    <property type="entry name" value="Pyrroline-COOH_reductase"/>
</dbReference>
<evidence type="ECO:0000256" key="1">
    <source>
        <dbReference type="ARBA" id="ARBA00005525"/>
    </source>
</evidence>
<keyword evidence="4 7" id="KW-0028">Amino-acid biosynthesis</keyword>
<evidence type="ECO:0000256" key="8">
    <source>
        <dbReference type="SAM" id="MobiDB-lite"/>
    </source>
</evidence>
<dbReference type="EC" id="1.5.1.2" evidence="4 5"/>
<dbReference type="InterPro" id="IPR053790">
    <property type="entry name" value="P5CR-like_CS"/>
</dbReference>
<accession>A0A0P9C442</accession>
<comment type="function">
    <text evidence="4">Catalyzes the reduction of 1-pyrroline-5-carboxylate (PCA) to L-proline.</text>
</comment>
<dbReference type="InterPro" id="IPR008927">
    <property type="entry name" value="6-PGluconate_DH-like_C_sf"/>
</dbReference>
<protein>
    <recommendedName>
        <fullName evidence="4 5">Pyrroline-5-carboxylate reductase</fullName>
        <shortName evidence="4">P5C reductase</shortName>
        <shortName evidence="4">P5CR</shortName>
        <ecNumber evidence="4 5">1.5.1.2</ecNumber>
    </recommendedName>
    <alternativeName>
        <fullName evidence="4">PCA reductase</fullName>
    </alternativeName>
</protein>
<evidence type="ECO:0000256" key="3">
    <source>
        <dbReference type="ARBA" id="ARBA00023002"/>
    </source>
</evidence>
<evidence type="ECO:0000256" key="4">
    <source>
        <dbReference type="HAMAP-Rule" id="MF_01925"/>
    </source>
</evidence>
<dbReference type="FunFam" id="1.10.3730.10:FF:000001">
    <property type="entry name" value="Pyrroline-5-carboxylate reductase"/>
    <property type="match status" value="1"/>
</dbReference>
<dbReference type="AlphaFoldDB" id="A0A0P9C442"/>
<dbReference type="PROSITE" id="PS00521">
    <property type="entry name" value="P5CR"/>
    <property type="match status" value="1"/>
</dbReference>
<dbReference type="PANTHER" id="PTHR11645:SF0">
    <property type="entry name" value="PYRROLINE-5-CARBOXYLATE REDUCTASE 3"/>
    <property type="match status" value="1"/>
</dbReference>
<comment type="catalytic activity">
    <reaction evidence="4 7">
        <text>L-proline + NADP(+) = (S)-1-pyrroline-5-carboxylate + NADPH + 2 H(+)</text>
        <dbReference type="Rhea" id="RHEA:14109"/>
        <dbReference type="ChEBI" id="CHEBI:15378"/>
        <dbReference type="ChEBI" id="CHEBI:17388"/>
        <dbReference type="ChEBI" id="CHEBI:57783"/>
        <dbReference type="ChEBI" id="CHEBI:58349"/>
        <dbReference type="ChEBI" id="CHEBI:60039"/>
        <dbReference type="EC" id="1.5.1.2"/>
    </reaction>
</comment>
<name>A0A0P9C442_9GAMM</name>
<evidence type="ECO:0000313" key="12">
    <source>
        <dbReference type="Proteomes" id="UP000183104"/>
    </source>
</evidence>
<dbReference type="GO" id="GO:0005737">
    <property type="term" value="C:cytoplasm"/>
    <property type="evidence" value="ECO:0007669"/>
    <property type="project" value="UniProtKB-SubCell"/>
</dbReference>
<dbReference type="UniPathway" id="UPA00098">
    <property type="reaction ID" value="UER00361"/>
</dbReference>
<gene>
    <name evidence="4" type="primary">proC</name>
    <name evidence="11" type="ORF">SAMN05661077_0965</name>
</gene>
<feature type="binding site" evidence="6">
    <location>
        <begin position="71"/>
        <end position="74"/>
    </location>
    <ligand>
        <name>NADP(+)</name>
        <dbReference type="ChEBI" id="CHEBI:58349"/>
    </ligand>
</feature>
<keyword evidence="4 7" id="KW-0641">Proline biosynthesis</keyword>
<dbReference type="STRING" id="381306.AN478_10355"/>
<keyword evidence="12" id="KW-1185">Reference proteome</keyword>
<dbReference type="GO" id="GO:0055129">
    <property type="term" value="P:L-proline biosynthetic process"/>
    <property type="evidence" value="ECO:0007669"/>
    <property type="project" value="UniProtKB-UniRule"/>
</dbReference>
<keyword evidence="3 4" id="KW-0560">Oxidoreductase</keyword>
<feature type="domain" description="Pyrroline-5-carboxylate reductase catalytic N-terminal" evidence="9">
    <location>
        <begin position="7"/>
        <end position="101"/>
    </location>
</feature>
<dbReference type="InterPro" id="IPR036291">
    <property type="entry name" value="NAD(P)-bd_dom_sf"/>
</dbReference>
<dbReference type="Proteomes" id="UP000183104">
    <property type="component" value="Unassembled WGS sequence"/>
</dbReference>
<keyword evidence="4" id="KW-0963">Cytoplasm</keyword>
<reference evidence="12" key="1">
    <citation type="submission" date="2016-10" db="EMBL/GenBank/DDBJ databases">
        <authorList>
            <person name="Varghese N."/>
        </authorList>
    </citation>
    <scope>NUCLEOTIDE SEQUENCE [LARGE SCALE GENOMIC DNA]</scope>
    <source>
        <strain evidence="12">HL 19</strain>
    </source>
</reference>
<comment type="similarity">
    <text evidence="1 4 7">Belongs to the pyrroline-5-carboxylate reductase family.</text>
</comment>
<feature type="region of interest" description="Disordered" evidence="8">
    <location>
        <begin position="219"/>
        <end position="241"/>
    </location>
</feature>
<dbReference type="InterPro" id="IPR028939">
    <property type="entry name" value="P5C_Rdtase_cat_N"/>
</dbReference>
<dbReference type="EMBL" id="FMUN01000002">
    <property type="protein sequence ID" value="SCX99206.1"/>
    <property type="molecule type" value="Genomic_DNA"/>
</dbReference>
<evidence type="ECO:0000256" key="7">
    <source>
        <dbReference type="RuleBase" id="RU003903"/>
    </source>
</evidence>
<dbReference type="PATRIC" id="fig|381306.5.peg.822"/>
<evidence type="ECO:0000259" key="10">
    <source>
        <dbReference type="Pfam" id="PF14748"/>
    </source>
</evidence>
<dbReference type="SUPFAM" id="SSF48179">
    <property type="entry name" value="6-phosphogluconate dehydrogenase C-terminal domain-like"/>
    <property type="match status" value="1"/>
</dbReference>
<comment type="subcellular location">
    <subcellularLocation>
        <location evidence="4">Cytoplasm</location>
    </subcellularLocation>
</comment>
<dbReference type="GO" id="GO:0004735">
    <property type="term" value="F:pyrroline-5-carboxylate reductase activity"/>
    <property type="evidence" value="ECO:0007669"/>
    <property type="project" value="UniProtKB-UniRule"/>
</dbReference>
<dbReference type="PANTHER" id="PTHR11645">
    <property type="entry name" value="PYRROLINE-5-CARBOXYLATE REDUCTASE"/>
    <property type="match status" value="1"/>
</dbReference>
<dbReference type="HAMAP" id="MF_01925">
    <property type="entry name" value="P5C_reductase"/>
    <property type="match status" value="1"/>
</dbReference>
<dbReference type="Pfam" id="PF14748">
    <property type="entry name" value="P5CR_dimer"/>
    <property type="match status" value="1"/>
</dbReference>
<comment type="catalytic activity">
    <reaction evidence="4">
        <text>L-proline + NAD(+) = (S)-1-pyrroline-5-carboxylate + NADH + 2 H(+)</text>
        <dbReference type="Rhea" id="RHEA:14105"/>
        <dbReference type="ChEBI" id="CHEBI:15378"/>
        <dbReference type="ChEBI" id="CHEBI:17388"/>
        <dbReference type="ChEBI" id="CHEBI:57540"/>
        <dbReference type="ChEBI" id="CHEBI:57945"/>
        <dbReference type="ChEBI" id="CHEBI:60039"/>
        <dbReference type="EC" id="1.5.1.2"/>
    </reaction>
</comment>
<dbReference type="Pfam" id="PF03807">
    <property type="entry name" value="F420_oxidored"/>
    <property type="match status" value="1"/>
</dbReference>
<feature type="binding site" evidence="6">
    <location>
        <begin position="10"/>
        <end position="15"/>
    </location>
    <ligand>
        <name>NADP(+)</name>
        <dbReference type="ChEBI" id="CHEBI:58349"/>
    </ligand>
</feature>
<dbReference type="RefSeq" id="WP_054966534.1">
    <property type="nucleotide sequence ID" value="NZ_FMUN01000002.1"/>
</dbReference>
<comment type="pathway">
    <text evidence="4 7">Amino-acid biosynthesis; L-proline biosynthesis; L-proline from L-glutamate 5-semialdehyde: step 1/1.</text>
</comment>
<dbReference type="NCBIfam" id="TIGR00112">
    <property type="entry name" value="proC"/>
    <property type="match status" value="1"/>
</dbReference>
<dbReference type="Gene3D" id="3.40.50.720">
    <property type="entry name" value="NAD(P)-binding Rossmann-like Domain"/>
    <property type="match status" value="1"/>
</dbReference>
<dbReference type="InterPro" id="IPR029036">
    <property type="entry name" value="P5CR_dimer"/>
</dbReference>
<evidence type="ECO:0000256" key="6">
    <source>
        <dbReference type="PIRSR" id="PIRSR000193-1"/>
    </source>
</evidence>
<evidence type="ECO:0000313" key="11">
    <source>
        <dbReference type="EMBL" id="SCX99206.1"/>
    </source>
</evidence>
<dbReference type="OrthoDB" id="9805754at2"/>
<proteinExistence type="inferred from homology"/>
<sequence>MAAQTPIAFIGGGNMAASLIGGLVDAGWRPDQLVVAEPDADRRADLTARYQVRTTADNAEATREAATVVLAVKPQVMETVALDLGPVLREARPLVISVAAGIPLAKLGAWLGMESPLVRVMPNTPALVGAGISALCADAEASAEHRDTAQAVMQAAGEVVWVAKEEHMDIVTAVSGSGPAYFFLILEALEEAAVAEGLDRETARTLAVHTAGGAAALARETGDPSPVLKSRVTSPGGTTARGLEALERGGLRTALMDAVAAAARRSRELGS</sequence>
<evidence type="ECO:0000256" key="5">
    <source>
        <dbReference type="NCBIfam" id="TIGR00112"/>
    </source>
</evidence>
<dbReference type="PIRSF" id="PIRSF000193">
    <property type="entry name" value="Pyrrol-5-carb_rd"/>
    <property type="match status" value="1"/>
</dbReference>
<dbReference type="Gene3D" id="1.10.3730.10">
    <property type="entry name" value="ProC C-terminal domain-like"/>
    <property type="match status" value="1"/>
</dbReference>
<dbReference type="SUPFAM" id="SSF51735">
    <property type="entry name" value="NAD(P)-binding Rossmann-fold domains"/>
    <property type="match status" value="1"/>
</dbReference>
<keyword evidence="2 4" id="KW-0521">NADP</keyword>
<feature type="binding site" evidence="6">
    <location>
        <position position="58"/>
    </location>
    <ligand>
        <name>NADPH</name>
        <dbReference type="ChEBI" id="CHEBI:57783"/>
    </ligand>
</feature>
<organism evidence="11 12">
    <name type="scientific">Thiohalorhabdus denitrificans</name>
    <dbReference type="NCBI Taxonomy" id="381306"/>
    <lineage>
        <taxon>Bacteria</taxon>
        <taxon>Pseudomonadati</taxon>
        <taxon>Pseudomonadota</taxon>
        <taxon>Gammaproteobacteria</taxon>
        <taxon>Thiohalorhabdales</taxon>
        <taxon>Thiohalorhabdaceae</taxon>
        <taxon>Thiohalorhabdus</taxon>
    </lineage>
</organism>
<evidence type="ECO:0000259" key="9">
    <source>
        <dbReference type="Pfam" id="PF03807"/>
    </source>
</evidence>
<evidence type="ECO:0000256" key="2">
    <source>
        <dbReference type="ARBA" id="ARBA00022857"/>
    </source>
</evidence>